<evidence type="ECO:0000313" key="1">
    <source>
        <dbReference type="EMBL" id="CAB1456384.1"/>
    </source>
</evidence>
<sequence length="126" mass="13885">MRVKAMPGGLPSCVPALPTLQMSTGFGHMEWHLVPHHPTHTDTKNLTARRVNLECRQASSYSLAKCHSASQVPVRLRAHPHHRTAHTRTHAGTFNPQWHQAMTGRQKGLALPSRSLPPAHTVAHPA</sequence>
<name>A0A9N7VVA5_PLEPL</name>
<gene>
    <name evidence="1" type="ORF">PLEPLA_LOCUS44168</name>
</gene>
<evidence type="ECO:0000313" key="2">
    <source>
        <dbReference type="Proteomes" id="UP001153269"/>
    </source>
</evidence>
<dbReference type="Proteomes" id="UP001153269">
    <property type="component" value="Unassembled WGS sequence"/>
</dbReference>
<keyword evidence="2" id="KW-1185">Reference proteome</keyword>
<dbReference type="EMBL" id="CADEAL010004295">
    <property type="protein sequence ID" value="CAB1456384.1"/>
    <property type="molecule type" value="Genomic_DNA"/>
</dbReference>
<proteinExistence type="predicted"/>
<comment type="caution">
    <text evidence="1">The sequence shown here is derived from an EMBL/GenBank/DDBJ whole genome shotgun (WGS) entry which is preliminary data.</text>
</comment>
<dbReference type="AlphaFoldDB" id="A0A9N7VVA5"/>
<organism evidence="1 2">
    <name type="scientific">Pleuronectes platessa</name>
    <name type="common">European plaice</name>
    <dbReference type="NCBI Taxonomy" id="8262"/>
    <lineage>
        <taxon>Eukaryota</taxon>
        <taxon>Metazoa</taxon>
        <taxon>Chordata</taxon>
        <taxon>Craniata</taxon>
        <taxon>Vertebrata</taxon>
        <taxon>Euteleostomi</taxon>
        <taxon>Actinopterygii</taxon>
        <taxon>Neopterygii</taxon>
        <taxon>Teleostei</taxon>
        <taxon>Neoteleostei</taxon>
        <taxon>Acanthomorphata</taxon>
        <taxon>Carangaria</taxon>
        <taxon>Pleuronectiformes</taxon>
        <taxon>Pleuronectoidei</taxon>
        <taxon>Pleuronectidae</taxon>
        <taxon>Pleuronectes</taxon>
    </lineage>
</organism>
<reference evidence="1" key="1">
    <citation type="submission" date="2020-03" db="EMBL/GenBank/DDBJ databases">
        <authorList>
            <person name="Weist P."/>
        </authorList>
    </citation>
    <scope>NUCLEOTIDE SEQUENCE</scope>
</reference>
<accession>A0A9N7VVA5</accession>
<protein>
    <submittedName>
        <fullName evidence="1">Uncharacterized protein</fullName>
    </submittedName>
</protein>